<keyword evidence="6 7" id="KW-0472">Membrane</keyword>
<evidence type="ECO:0000256" key="6">
    <source>
        <dbReference type="ARBA" id="ARBA00023136"/>
    </source>
</evidence>
<evidence type="ECO:0000256" key="2">
    <source>
        <dbReference type="ARBA" id="ARBA00007430"/>
    </source>
</evidence>
<comment type="similarity">
    <text evidence="2">Belongs to the polysaccharide synthase family.</text>
</comment>
<feature type="transmembrane region" description="Helical" evidence="7">
    <location>
        <begin position="202"/>
        <end position="223"/>
    </location>
</feature>
<evidence type="ECO:0000256" key="5">
    <source>
        <dbReference type="ARBA" id="ARBA00022989"/>
    </source>
</evidence>
<accession>A0A4R9A042</accession>
<keyword evidence="3" id="KW-1003">Cell membrane</keyword>
<feature type="transmembrane region" description="Helical" evidence="7">
    <location>
        <begin position="334"/>
        <end position="355"/>
    </location>
</feature>
<proteinExistence type="inferred from homology"/>
<name>A0A4R9A042_9MICO</name>
<feature type="transmembrane region" description="Helical" evidence="7">
    <location>
        <begin position="229"/>
        <end position="247"/>
    </location>
</feature>
<feature type="transmembrane region" description="Helical" evidence="7">
    <location>
        <begin position="163"/>
        <end position="181"/>
    </location>
</feature>
<keyword evidence="9" id="KW-1185">Reference proteome</keyword>
<feature type="transmembrane region" description="Helical" evidence="7">
    <location>
        <begin position="458"/>
        <end position="481"/>
    </location>
</feature>
<dbReference type="EMBL" id="SOHE01000047">
    <property type="protein sequence ID" value="TFD49802.1"/>
    <property type="molecule type" value="Genomic_DNA"/>
</dbReference>
<dbReference type="InterPro" id="IPR050833">
    <property type="entry name" value="Poly_Biosynth_Transport"/>
</dbReference>
<evidence type="ECO:0000256" key="7">
    <source>
        <dbReference type="SAM" id="Phobius"/>
    </source>
</evidence>
<organism evidence="8 9">
    <name type="scientific">Cryobacterium frigoriphilum</name>
    <dbReference type="NCBI Taxonomy" id="1259150"/>
    <lineage>
        <taxon>Bacteria</taxon>
        <taxon>Bacillati</taxon>
        <taxon>Actinomycetota</taxon>
        <taxon>Actinomycetes</taxon>
        <taxon>Micrococcales</taxon>
        <taxon>Microbacteriaceae</taxon>
        <taxon>Cryobacterium</taxon>
    </lineage>
</organism>
<evidence type="ECO:0000256" key="3">
    <source>
        <dbReference type="ARBA" id="ARBA00022475"/>
    </source>
</evidence>
<feature type="transmembrane region" description="Helical" evidence="7">
    <location>
        <begin position="403"/>
        <end position="424"/>
    </location>
</feature>
<evidence type="ECO:0000256" key="1">
    <source>
        <dbReference type="ARBA" id="ARBA00004651"/>
    </source>
</evidence>
<feature type="transmembrane region" description="Helical" evidence="7">
    <location>
        <begin position="94"/>
        <end position="119"/>
    </location>
</feature>
<dbReference type="OrthoDB" id="9770347at2"/>
<dbReference type="PANTHER" id="PTHR30250">
    <property type="entry name" value="PST FAMILY PREDICTED COLANIC ACID TRANSPORTER"/>
    <property type="match status" value="1"/>
</dbReference>
<evidence type="ECO:0000313" key="9">
    <source>
        <dbReference type="Proteomes" id="UP000297447"/>
    </source>
</evidence>
<dbReference type="Pfam" id="PF13440">
    <property type="entry name" value="Polysacc_synt_3"/>
    <property type="match status" value="1"/>
</dbReference>
<feature type="transmembrane region" description="Helical" evidence="7">
    <location>
        <begin position="493"/>
        <end position="515"/>
    </location>
</feature>
<gene>
    <name evidence="8" type="ORF">E3T55_10635</name>
</gene>
<feature type="transmembrane region" description="Helical" evidence="7">
    <location>
        <begin position="131"/>
        <end position="157"/>
    </location>
</feature>
<reference evidence="8 9" key="1">
    <citation type="submission" date="2019-03" db="EMBL/GenBank/DDBJ databases">
        <title>Genomics of glacier-inhabiting Cryobacterium strains.</title>
        <authorList>
            <person name="Liu Q."/>
            <person name="Xin Y.-H."/>
        </authorList>
    </citation>
    <scope>NUCLEOTIDE SEQUENCE [LARGE SCALE GENOMIC DNA]</scope>
    <source>
        <strain evidence="8 9">Hh14</strain>
    </source>
</reference>
<evidence type="ECO:0000256" key="4">
    <source>
        <dbReference type="ARBA" id="ARBA00022692"/>
    </source>
</evidence>
<dbReference type="Proteomes" id="UP000297447">
    <property type="component" value="Unassembled WGS sequence"/>
</dbReference>
<dbReference type="AlphaFoldDB" id="A0A4R9A042"/>
<keyword evidence="5 7" id="KW-1133">Transmembrane helix</keyword>
<evidence type="ECO:0000313" key="8">
    <source>
        <dbReference type="EMBL" id="TFD49802.1"/>
    </source>
</evidence>
<dbReference type="GO" id="GO:0005886">
    <property type="term" value="C:plasma membrane"/>
    <property type="evidence" value="ECO:0007669"/>
    <property type="project" value="UniProtKB-SubCell"/>
</dbReference>
<feature type="transmembrane region" description="Helical" evidence="7">
    <location>
        <begin position="71"/>
        <end position="88"/>
    </location>
</feature>
<dbReference type="CDD" id="cd13127">
    <property type="entry name" value="MATE_tuaB_like"/>
    <property type="match status" value="1"/>
</dbReference>
<keyword evidence="4 7" id="KW-0812">Transmembrane</keyword>
<comment type="caution">
    <text evidence="8">The sequence shown here is derived from an EMBL/GenBank/DDBJ whole genome shotgun (WGS) entry which is preliminary data.</text>
</comment>
<comment type="subcellular location">
    <subcellularLocation>
        <location evidence="1">Cell membrane</location>
        <topology evidence="1">Multi-pass membrane protein</topology>
    </subcellularLocation>
</comment>
<dbReference type="PANTHER" id="PTHR30250:SF10">
    <property type="entry name" value="LIPOPOLYSACCHARIDE BIOSYNTHESIS PROTEIN WZXC"/>
    <property type="match status" value="1"/>
</dbReference>
<feature type="transmembrane region" description="Helical" evidence="7">
    <location>
        <begin position="375"/>
        <end position="396"/>
    </location>
</feature>
<sequence>MCSHCEPGGWAATRSKSTGLDKSRNCVRRNLQISVGIFAKSDAKRENLVSTTITSPAGAARGAAVSLVAQVFRFIIQMVGLALLSRLLEPSAFGLLAMILAVVGLATVLGDFGLSLAAVQAPTLSQAQKSALFWVNALIGVLAGVCVFCLSGPLAIFYERPELTALTQLLALVFLLNALSAQFRVELTRRLDFVGLAWSDALGPLGGLTIGVGMALAGFGVWALAWQQIAGAGFTLAVLVVRARWVPGSLLPMPNLRNFLAFGVATTSTQVLNYASVNIASVAVGKVLGASTLGIYSRAFQIFMLPLQQMAAPLTRVALPILSRLVGDERYSAYVCRAQLLMSYSLVPALLAMALVAEPVVRLVLGPGWEDAGSVLRILCFGGVFQALGYTYYWVFLSKARMGVMLGCELVGRVVMIALTLALANFGIDYVAAAYSIGLFMIWLVSSAFGLRLVGISAAALLGVTLRPVSLFFGIFVLIAGADWLLDFQQYGAFVHLGILVTLSMLLFAIAIAALRSLRSDLGIVLATGRMALKR</sequence>
<protein>
    <submittedName>
        <fullName evidence="8">Lipopolysaccharide biosynthesis protein</fullName>
    </submittedName>
</protein>